<protein>
    <submittedName>
        <fullName evidence="1">Uncharacterized protein</fullName>
    </submittedName>
</protein>
<dbReference type="AlphaFoldDB" id="A0A5C2SQG6"/>
<accession>A0A5C2SQG6</accession>
<gene>
    <name evidence="1" type="ORF">L227DRAFT_607058</name>
</gene>
<keyword evidence="2" id="KW-1185">Reference proteome</keyword>
<evidence type="ECO:0000313" key="2">
    <source>
        <dbReference type="Proteomes" id="UP000313359"/>
    </source>
</evidence>
<dbReference type="EMBL" id="ML122252">
    <property type="protein sequence ID" value="RPD65578.1"/>
    <property type="molecule type" value="Genomic_DNA"/>
</dbReference>
<evidence type="ECO:0000313" key="1">
    <source>
        <dbReference type="EMBL" id="RPD65578.1"/>
    </source>
</evidence>
<organism evidence="1 2">
    <name type="scientific">Lentinus tigrinus ALCF2SS1-6</name>
    <dbReference type="NCBI Taxonomy" id="1328759"/>
    <lineage>
        <taxon>Eukaryota</taxon>
        <taxon>Fungi</taxon>
        <taxon>Dikarya</taxon>
        <taxon>Basidiomycota</taxon>
        <taxon>Agaricomycotina</taxon>
        <taxon>Agaricomycetes</taxon>
        <taxon>Polyporales</taxon>
        <taxon>Polyporaceae</taxon>
        <taxon>Lentinus</taxon>
    </lineage>
</organism>
<reference evidence="1" key="1">
    <citation type="journal article" date="2018" name="Genome Biol. Evol.">
        <title>Genomics and development of Lentinus tigrinus, a white-rot wood-decaying mushroom with dimorphic fruiting bodies.</title>
        <authorList>
            <person name="Wu B."/>
            <person name="Xu Z."/>
            <person name="Knudson A."/>
            <person name="Carlson A."/>
            <person name="Chen N."/>
            <person name="Kovaka S."/>
            <person name="LaButti K."/>
            <person name="Lipzen A."/>
            <person name="Pennachio C."/>
            <person name="Riley R."/>
            <person name="Schakwitz W."/>
            <person name="Umezawa K."/>
            <person name="Ohm R.A."/>
            <person name="Grigoriev I.V."/>
            <person name="Nagy L.G."/>
            <person name="Gibbons J."/>
            <person name="Hibbett D."/>
        </authorList>
    </citation>
    <scope>NUCLEOTIDE SEQUENCE [LARGE SCALE GENOMIC DNA]</scope>
    <source>
        <strain evidence="1">ALCF2SS1-6</strain>
    </source>
</reference>
<name>A0A5C2SQG6_9APHY</name>
<sequence>MSTVVQLPTVTLEVTEPTGTTFLSYGVIPLIAKTNVANIHVLVLGLRETAPQEGFPFPTVPFKAAGCTQALLHEIPAHFDFVYCQHHWTCRWVSRGHPSMTSVAIAFNNEKEFHSVAETMANLNSFDIGNPNTGVMAVTHIATVLEDALCEKQTGNEHVL</sequence>
<proteinExistence type="predicted"/>
<dbReference type="Proteomes" id="UP000313359">
    <property type="component" value="Unassembled WGS sequence"/>
</dbReference>